<sequence>MITKHPSTRPAGLVTQKITLFDPNGLSAVFDNKVTLDKHLVKSTLDKYGPIFDPDDIRDWSFRRNPSSVPFAVDGENGFYPWYAWLVAAPVAHASNAVCEALNCEGANIDIPGIMSADVVYNTAGGGAADIFQRWFQSQTHEYLKTPRGLYKFKRDNVMEVNNKSTLIRLVELSKSPEGYLFRRRAGQYASHEGKICNLLCQIIDEMIQADSGHVVVTTQTHYILVRLTTNLQLEISNVCSIHESLTQAEDMVILVLFCTLAALRKVVTYPVGPEVRRVQIPQFPSWVFRPSLGVFWDGARQEQIKFCKPRKPSLLPLPWLGLEGEVMSTANGVSIAHAQLFLFFLTTRVVVKIAHGVAATQRLDREFLAYSTLRTWQGVAIPRIFGMYTSTDENIKVLLMSDAGKTLRDFSDLEPVERRLLFTRLVRLHQSGVLHNDVEPRNVTRSETSGPLVIDFDEASFHHVCMGPSCKELLRLAQVLQLDAGAEIAALAPVARARSTYLTFAALISLSCLCITFLHL</sequence>
<dbReference type="InterPro" id="IPR011009">
    <property type="entry name" value="Kinase-like_dom_sf"/>
</dbReference>
<dbReference type="Proteomes" id="UP001215598">
    <property type="component" value="Unassembled WGS sequence"/>
</dbReference>
<proteinExistence type="predicted"/>
<evidence type="ECO:0000313" key="1">
    <source>
        <dbReference type="EMBL" id="KAJ7753486.1"/>
    </source>
</evidence>
<protein>
    <recommendedName>
        <fullName evidence="3">Protein kinase domain-containing protein</fullName>
    </recommendedName>
</protein>
<evidence type="ECO:0008006" key="3">
    <source>
        <dbReference type="Google" id="ProtNLM"/>
    </source>
</evidence>
<comment type="caution">
    <text evidence="1">The sequence shown here is derived from an EMBL/GenBank/DDBJ whole genome shotgun (WGS) entry which is preliminary data.</text>
</comment>
<dbReference type="AlphaFoldDB" id="A0AAD7J1Z4"/>
<gene>
    <name evidence="1" type="ORF">B0H16DRAFT_1544288</name>
</gene>
<reference evidence="1" key="1">
    <citation type="submission" date="2023-03" db="EMBL/GenBank/DDBJ databases">
        <title>Massive genome expansion in bonnet fungi (Mycena s.s.) driven by repeated elements and novel gene families across ecological guilds.</title>
        <authorList>
            <consortium name="Lawrence Berkeley National Laboratory"/>
            <person name="Harder C.B."/>
            <person name="Miyauchi S."/>
            <person name="Viragh M."/>
            <person name="Kuo A."/>
            <person name="Thoen E."/>
            <person name="Andreopoulos B."/>
            <person name="Lu D."/>
            <person name="Skrede I."/>
            <person name="Drula E."/>
            <person name="Henrissat B."/>
            <person name="Morin E."/>
            <person name="Kohler A."/>
            <person name="Barry K."/>
            <person name="LaButti K."/>
            <person name="Morin E."/>
            <person name="Salamov A."/>
            <person name="Lipzen A."/>
            <person name="Mereny Z."/>
            <person name="Hegedus B."/>
            <person name="Baldrian P."/>
            <person name="Stursova M."/>
            <person name="Weitz H."/>
            <person name="Taylor A."/>
            <person name="Grigoriev I.V."/>
            <person name="Nagy L.G."/>
            <person name="Martin F."/>
            <person name="Kauserud H."/>
        </authorList>
    </citation>
    <scope>NUCLEOTIDE SEQUENCE</scope>
    <source>
        <strain evidence="1">CBHHK182m</strain>
    </source>
</reference>
<keyword evidence="2" id="KW-1185">Reference proteome</keyword>
<name>A0AAD7J1Z4_9AGAR</name>
<accession>A0AAD7J1Z4</accession>
<organism evidence="1 2">
    <name type="scientific">Mycena metata</name>
    <dbReference type="NCBI Taxonomy" id="1033252"/>
    <lineage>
        <taxon>Eukaryota</taxon>
        <taxon>Fungi</taxon>
        <taxon>Dikarya</taxon>
        <taxon>Basidiomycota</taxon>
        <taxon>Agaricomycotina</taxon>
        <taxon>Agaricomycetes</taxon>
        <taxon>Agaricomycetidae</taxon>
        <taxon>Agaricales</taxon>
        <taxon>Marasmiineae</taxon>
        <taxon>Mycenaceae</taxon>
        <taxon>Mycena</taxon>
    </lineage>
</organism>
<evidence type="ECO:0000313" key="2">
    <source>
        <dbReference type="Proteomes" id="UP001215598"/>
    </source>
</evidence>
<dbReference type="SUPFAM" id="SSF56112">
    <property type="entry name" value="Protein kinase-like (PK-like)"/>
    <property type="match status" value="1"/>
</dbReference>
<dbReference type="EMBL" id="JARKIB010000055">
    <property type="protein sequence ID" value="KAJ7753486.1"/>
    <property type="molecule type" value="Genomic_DNA"/>
</dbReference>